<dbReference type="PANTHER" id="PTHR10285">
    <property type="entry name" value="URIDINE KINASE"/>
    <property type="match status" value="1"/>
</dbReference>
<name>A0AAW1P017_9CHLO</name>
<dbReference type="InterPro" id="IPR033469">
    <property type="entry name" value="CYTH-like_dom_sf"/>
</dbReference>
<dbReference type="InterPro" id="IPR023577">
    <property type="entry name" value="CYTH_domain"/>
</dbReference>
<dbReference type="Gene3D" id="2.40.320.10">
    <property type="entry name" value="Hypothetical Protein Pfu-838710-001"/>
    <property type="match status" value="1"/>
</dbReference>
<dbReference type="Gene3D" id="3.40.50.300">
    <property type="entry name" value="P-loop containing nucleotide triphosphate hydrolases"/>
    <property type="match status" value="1"/>
</dbReference>
<dbReference type="GO" id="GO:0016301">
    <property type="term" value="F:kinase activity"/>
    <property type="evidence" value="ECO:0007669"/>
    <property type="project" value="InterPro"/>
</dbReference>
<sequence>MAIPIPSEVVRKTMPRALERTTSSSRSKGLLKDQLELVETRKDGKTRYSIKPIEDKLSFDKGFYVFIRAIQLLTSRNTGTIVIGLAGPSGAGKTVFSHKVQSFIPGCALLSMDNYNDATRLIDGNFDDPRLTDYDLLLENLKALKAGEAAQVPIYDFRQSRRVGYHTVEVPSSRVVMVEGIYALSTKIRGILDLGVSINGGVHFDLVKRVLRDIDRSGQEPTDIIQQISDTVYPMYKAFIEPDLKQAHLRIYNTFNPFSGFMNATYILKSAHHVTPEAIRKVLPGAKENADLETYDIYLLPPNEDPETCASWLRMRTRDGRYQLMFEEWVVEGPFIITPRISFEVSVRILGGLMALGYEIGSIMKRTSTVFSDGQVCVKLDSIEGMKQSFVQVQGKDREQVGNIGRQLGLDGTYIPRSYIEQIQLEKLTATFQTVPEDVRRRFAVDGEPLLEDGGAIGRSPKLGASFSRHTGFDIPMRPSLASSAPPSRTSSGQIGLLIDDVLTASQGGMRSTRVDKMERLLEGVSERVDTLSLVPDMTTSRLEAQLKALLKQQTATVAHLQQLQSDVARHQKSSDPAATTAGMQNVAAGVAIGATVGMALGFGVAYFAALRH</sequence>
<feature type="transmembrane region" description="Helical" evidence="1">
    <location>
        <begin position="587"/>
        <end position="610"/>
    </location>
</feature>
<dbReference type="SUPFAM" id="SSF52540">
    <property type="entry name" value="P-loop containing nucleoside triphosphate hydrolases"/>
    <property type="match status" value="1"/>
</dbReference>
<dbReference type="CDD" id="cd02028">
    <property type="entry name" value="UMPK_like"/>
    <property type="match status" value="1"/>
</dbReference>
<proteinExistence type="predicted"/>
<dbReference type="PRINTS" id="PR00988">
    <property type="entry name" value="URIDINKINASE"/>
</dbReference>
<dbReference type="InterPro" id="IPR027417">
    <property type="entry name" value="P-loop_NTPase"/>
</dbReference>
<keyword evidence="1" id="KW-0812">Transmembrane</keyword>
<evidence type="ECO:0000313" key="4">
    <source>
        <dbReference type="Proteomes" id="UP001465755"/>
    </source>
</evidence>
<keyword evidence="1" id="KW-1133">Transmembrane helix</keyword>
<evidence type="ECO:0000259" key="2">
    <source>
        <dbReference type="PROSITE" id="PS51707"/>
    </source>
</evidence>
<gene>
    <name evidence="3" type="ORF">WJX73_005883</name>
</gene>
<dbReference type="InterPro" id="IPR006083">
    <property type="entry name" value="PRK/URK"/>
</dbReference>
<comment type="caution">
    <text evidence="3">The sequence shown here is derived from an EMBL/GenBank/DDBJ whole genome shotgun (WGS) entry which is preliminary data.</text>
</comment>
<dbReference type="PROSITE" id="PS51707">
    <property type="entry name" value="CYTH"/>
    <property type="match status" value="1"/>
</dbReference>
<protein>
    <recommendedName>
        <fullName evidence="2">CYTH domain-containing protein</fullName>
    </recommendedName>
</protein>
<dbReference type="AlphaFoldDB" id="A0AAW1P017"/>
<dbReference type="GO" id="GO:0016462">
    <property type="term" value="F:pyrophosphatase activity"/>
    <property type="evidence" value="ECO:0007669"/>
    <property type="project" value="UniProtKB-ARBA"/>
</dbReference>
<dbReference type="Pfam" id="PF01928">
    <property type="entry name" value="CYTH"/>
    <property type="match status" value="1"/>
</dbReference>
<evidence type="ECO:0000313" key="3">
    <source>
        <dbReference type="EMBL" id="KAK9800247.1"/>
    </source>
</evidence>
<keyword evidence="4" id="KW-1185">Reference proteome</keyword>
<dbReference type="SUPFAM" id="SSF55154">
    <property type="entry name" value="CYTH-like phosphatases"/>
    <property type="match status" value="1"/>
</dbReference>
<accession>A0AAW1P017</accession>
<dbReference type="GO" id="GO:0005524">
    <property type="term" value="F:ATP binding"/>
    <property type="evidence" value="ECO:0007669"/>
    <property type="project" value="InterPro"/>
</dbReference>
<evidence type="ECO:0000256" key="1">
    <source>
        <dbReference type="SAM" id="Phobius"/>
    </source>
</evidence>
<dbReference type="Proteomes" id="UP001465755">
    <property type="component" value="Unassembled WGS sequence"/>
</dbReference>
<reference evidence="3 4" key="1">
    <citation type="journal article" date="2024" name="Nat. Commun.">
        <title>Phylogenomics reveals the evolutionary origins of lichenization in chlorophyte algae.</title>
        <authorList>
            <person name="Puginier C."/>
            <person name="Libourel C."/>
            <person name="Otte J."/>
            <person name="Skaloud P."/>
            <person name="Haon M."/>
            <person name="Grisel S."/>
            <person name="Petersen M."/>
            <person name="Berrin J.G."/>
            <person name="Delaux P.M."/>
            <person name="Dal Grande F."/>
            <person name="Keller J."/>
        </authorList>
    </citation>
    <scope>NUCLEOTIDE SEQUENCE [LARGE SCALE GENOMIC DNA]</scope>
    <source>
        <strain evidence="3 4">SAG 2036</strain>
    </source>
</reference>
<feature type="domain" description="CYTH" evidence="2">
    <location>
        <begin position="263"/>
        <end position="425"/>
    </location>
</feature>
<dbReference type="Pfam" id="PF00485">
    <property type="entry name" value="PRK"/>
    <property type="match status" value="1"/>
</dbReference>
<keyword evidence="1" id="KW-0472">Membrane</keyword>
<organism evidence="3 4">
    <name type="scientific">Symbiochloris irregularis</name>
    <dbReference type="NCBI Taxonomy" id="706552"/>
    <lineage>
        <taxon>Eukaryota</taxon>
        <taxon>Viridiplantae</taxon>
        <taxon>Chlorophyta</taxon>
        <taxon>core chlorophytes</taxon>
        <taxon>Trebouxiophyceae</taxon>
        <taxon>Trebouxiales</taxon>
        <taxon>Trebouxiaceae</taxon>
        <taxon>Symbiochloris</taxon>
    </lineage>
</organism>
<dbReference type="EMBL" id="JALJOQ010000084">
    <property type="protein sequence ID" value="KAK9800247.1"/>
    <property type="molecule type" value="Genomic_DNA"/>
</dbReference>